<evidence type="ECO:0000259" key="3">
    <source>
        <dbReference type="Pfam" id="PF04967"/>
    </source>
</evidence>
<dbReference type="InterPro" id="IPR007050">
    <property type="entry name" value="HTH_bacterioopsin"/>
</dbReference>
<feature type="domain" description="HVO-0513-like N-terminal" evidence="4">
    <location>
        <begin position="16"/>
        <end position="151"/>
    </location>
</feature>
<feature type="domain" description="HTH bat-type" evidence="3">
    <location>
        <begin position="162"/>
        <end position="214"/>
    </location>
</feature>
<dbReference type="AlphaFoldDB" id="A0ABD5ZG91"/>
<sequence length="220" mass="24064">MKSVELRLQPDERYVHPMHGFVVEHEGFEQSRLRHWNPARSEVNTLVFEVVGADIDAYEEALTASPTVLSHEVAQLPGDSFFIVVRERLDGESIRLTSAFTQDGLVVVPPVVFDGDGTISVTIVGTNEALQSAIDLTPDGIEIEVEQVREYTGPTEFGSVELSPRQREAVEAAVACGYYHEPREGSVATVAERLACSPSTAAEHLRKAEMKVMATIAGTQ</sequence>
<protein>
    <submittedName>
        <fullName evidence="5">Helix-turn-helix domain-containing protein</fullName>
    </submittedName>
</protein>
<accession>A0ABD5ZG91</accession>
<evidence type="ECO:0000259" key="4">
    <source>
        <dbReference type="Pfam" id="PF24278"/>
    </source>
</evidence>
<dbReference type="Pfam" id="PF24278">
    <property type="entry name" value="HVO_0513_N"/>
    <property type="match status" value="1"/>
</dbReference>
<evidence type="ECO:0000313" key="5">
    <source>
        <dbReference type="EMBL" id="MFC7204171.1"/>
    </source>
</evidence>
<evidence type="ECO:0000313" key="6">
    <source>
        <dbReference type="Proteomes" id="UP001596481"/>
    </source>
</evidence>
<dbReference type="EMBL" id="JBHTAA010000005">
    <property type="protein sequence ID" value="MFC7204171.1"/>
    <property type="molecule type" value="Genomic_DNA"/>
</dbReference>
<dbReference type="PANTHER" id="PTHR34236">
    <property type="entry name" value="DIMETHYL SULFOXIDE REDUCTASE TRANSCRIPTIONAL ACTIVATOR"/>
    <property type="match status" value="1"/>
</dbReference>
<keyword evidence="6" id="KW-1185">Reference proteome</keyword>
<proteinExistence type="predicted"/>
<comment type="caution">
    <text evidence="5">The sequence shown here is derived from an EMBL/GenBank/DDBJ whole genome shotgun (WGS) entry which is preliminary data.</text>
</comment>
<reference evidence="5 6" key="1">
    <citation type="journal article" date="2019" name="Int. J. Syst. Evol. Microbiol.">
        <title>The Global Catalogue of Microorganisms (GCM) 10K type strain sequencing project: providing services to taxonomists for standard genome sequencing and annotation.</title>
        <authorList>
            <consortium name="The Broad Institute Genomics Platform"/>
            <consortium name="The Broad Institute Genome Sequencing Center for Infectious Disease"/>
            <person name="Wu L."/>
            <person name="Ma J."/>
        </authorList>
    </citation>
    <scope>NUCLEOTIDE SEQUENCE [LARGE SCALE GENOMIC DNA]</scope>
    <source>
        <strain evidence="5 6">DSM 29988</strain>
    </source>
</reference>
<dbReference type="Proteomes" id="UP001596481">
    <property type="component" value="Unassembled WGS sequence"/>
</dbReference>
<gene>
    <name evidence="5" type="ORF">ACFQJC_11650</name>
</gene>
<keyword evidence="2" id="KW-0804">Transcription</keyword>
<evidence type="ECO:0000256" key="2">
    <source>
        <dbReference type="ARBA" id="ARBA00023163"/>
    </source>
</evidence>
<dbReference type="InterPro" id="IPR056493">
    <property type="entry name" value="HVO_0513_N"/>
</dbReference>
<organism evidence="5 6">
    <name type="scientific">Haloferax namakaokahaiae</name>
    <dbReference type="NCBI Taxonomy" id="1748331"/>
    <lineage>
        <taxon>Archaea</taxon>
        <taxon>Methanobacteriati</taxon>
        <taxon>Methanobacteriota</taxon>
        <taxon>Stenosarchaea group</taxon>
        <taxon>Halobacteria</taxon>
        <taxon>Halobacteriales</taxon>
        <taxon>Haloferacaceae</taxon>
        <taxon>Haloferax</taxon>
    </lineage>
</organism>
<keyword evidence="1" id="KW-0805">Transcription regulation</keyword>
<dbReference type="Pfam" id="PF04967">
    <property type="entry name" value="HTH_10"/>
    <property type="match status" value="1"/>
</dbReference>
<dbReference type="PANTHER" id="PTHR34236:SF1">
    <property type="entry name" value="DIMETHYL SULFOXIDE REDUCTASE TRANSCRIPTIONAL ACTIVATOR"/>
    <property type="match status" value="1"/>
</dbReference>
<name>A0ABD5ZG91_9EURY</name>
<evidence type="ECO:0000256" key="1">
    <source>
        <dbReference type="ARBA" id="ARBA00023015"/>
    </source>
</evidence>
<dbReference type="RefSeq" id="WP_390223641.1">
    <property type="nucleotide sequence ID" value="NZ_JBHTAA010000005.1"/>
</dbReference>